<evidence type="ECO:0000313" key="1">
    <source>
        <dbReference type="EMBL" id="XCH25935.1"/>
    </source>
</evidence>
<protein>
    <submittedName>
        <fullName evidence="1">Uncharacterized protein</fullName>
    </submittedName>
</protein>
<organism evidence="1">
    <name type="scientific">Dyadobacter sp. 676</name>
    <dbReference type="NCBI Taxonomy" id="3088362"/>
    <lineage>
        <taxon>Bacteria</taxon>
        <taxon>Pseudomonadati</taxon>
        <taxon>Bacteroidota</taxon>
        <taxon>Cytophagia</taxon>
        <taxon>Cytophagales</taxon>
        <taxon>Spirosomataceae</taxon>
        <taxon>Dyadobacter</taxon>
    </lineage>
</organism>
<reference evidence="1" key="1">
    <citation type="submission" date="2024-06" db="EMBL/GenBank/DDBJ databases">
        <title>Sequencing and assembly of the genome of Dyadobacter sp. strain 676, a symbiont of Cyamopsis tetragonoloba.</title>
        <authorList>
            <person name="Guro P."/>
            <person name="Sazanova A."/>
            <person name="Kuznetsova I."/>
            <person name="Belimov A."/>
            <person name="Safronova V."/>
        </authorList>
    </citation>
    <scope>NUCLEOTIDE SEQUENCE</scope>
    <source>
        <strain evidence="1">676</strain>
    </source>
</reference>
<dbReference type="AlphaFoldDB" id="A0AAU8FN24"/>
<sequence length="175" mass="20027">MKEVSNSLNPYEIVGGETDHYWFLTDLGAFYYAHFTSSSGLSELPGKVLTFSFRHYCTHPHWPAITDETGDRPVPPRYDRRIMETIAWLISESLRKSPETAIAFICESNGGCAPGLQRLFERWYRETSRLVTPKIAKYDSDFSGEGYGSIFVHQAHPEHESIKTAFQDFSYVESD</sequence>
<dbReference type="RefSeq" id="WP_353721233.1">
    <property type="nucleotide sequence ID" value="NZ_CP159289.1"/>
</dbReference>
<accession>A0AAU8FN24</accession>
<dbReference type="EMBL" id="CP159289">
    <property type="protein sequence ID" value="XCH25935.1"/>
    <property type="molecule type" value="Genomic_DNA"/>
</dbReference>
<gene>
    <name evidence="1" type="ORF">ABV298_05860</name>
</gene>
<proteinExistence type="predicted"/>
<name>A0AAU8FN24_9BACT</name>